<evidence type="ECO:0000256" key="1">
    <source>
        <dbReference type="SAM" id="MobiDB-lite"/>
    </source>
</evidence>
<dbReference type="Proteomes" id="UP000554235">
    <property type="component" value="Unassembled WGS sequence"/>
</dbReference>
<comment type="caution">
    <text evidence="2">The sequence shown here is derived from an EMBL/GenBank/DDBJ whole genome shotgun (WGS) entry which is preliminary data.</text>
</comment>
<proteinExistence type="predicted"/>
<dbReference type="AlphaFoldDB" id="A0A8H4L818"/>
<organism evidence="2 3">
    <name type="scientific">Fusarium albosuccineum</name>
    <dbReference type="NCBI Taxonomy" id="1237068"/>
    <lineage>
        <taxon>Eukaryota</taxon>
        <taxon>Fungi</taxon>
        <taxon>Dikarya</taxon>
        <taxon>Ascomycota</taxon>
        <taxon>Pezizomycotina</taxon>
        <taxon>Sordariomycetes</taxon>
        <taxon>Hypocreomycetidae</taxon>
        <taxon>Hypocreales</taxon>
        <taxon>Nectriaceae</taxon>
        <taxon>Fusarium</taxon>
        <taxon>Fusarium decemcellulare species complex</taxon>
    </lineage>
</organism>
<dbReference type="EMBL" id="JAADYS010001289">
    <property type="protein sequence ID" value="KAF4463871.1"/>
    <property type="molecule type" value="Genomic_DNA"/>
</dbReference>
<evidence type="ECO:0000313" key="2">
    <source>
        <dbReference type="EMBL" id="KAF4463871.1"/>
    </source>
</evidence>
<accession>A0A8H4L818</accession>
<evidence type="ECO:0000313" key="3">
    <source>
        <dbReference type="Proteomes" id="UP000554235"/>
    </source>
</evidence>
<name>A0A8H4L818_9HYPO</name>
<feature type="compositionally biased region" description="Polar residues" evidence="1">
    <location>
        <begin position="441"/>
        <end position="469"/>
    </location>
</feature>
<dbReference type="OrthoDB" id="3594103at2759"/>
<feature type="region of interest" description="Disordered" evidence="1">
    <location>
        <begin position="1"/>
        <end position="25"/>
    </location>
</feature>
<sequence>MPSTRDIASDPLVGGLGIDPRPDESPYASPPCAVYFRDEHHQFRGPLYISRQFLPESWKSTISSGTHDHSIGQVYLHGIPYEAGHAIIHWLVSGTYRSLESWSHEYGFTTALHVCIAANHLQFPVLRDAVEMEIMNWGDKLSLPSIIDIMDVVKLPLATFPKIAQYVENRMLFFAADAFNTDPNKVPKELESPKTLGQILLKNMVQSKIAELSLKSKIAELSAQSSIHPETVGEELAPLESIKIVTDEFPGGEVQTNPGLSLEGALWQPQEYPGKQTNQSAHSATEEEILREEAEIKTLLERKASKKGKFIYRDELRLRLLQSWAAKRAFTKRIRDIKEHAQRQRVWNERLWFMRNNPALPVESEDVKTMRYEANLGKILAQGTPLGRLFPEDGQILDLLEKKWAKRDVLGFFSTPKDTPSAPELAADKKGLAWGAFKTNNSEASSSKQTPNTAQTAMPQVDSETNSCTGWEDEFLAPEGGDGSPFSEWDRPVTPGTSEECLRCSVPGTPDFDLGIW</sequence>
<gene>
    <name evidence="2" type="ORF">FALBO_9308</name>
</gene>
<reference evidence="2 3" key="1">
    <citation type="submission" date="2020-01" db="EMBL/GenBank/DDBJ databases">
        <title>Identification and distribution of gene clusters putatively required for synthesis of sphingolipid metabolism inhibitors in phylogenetically diverse species of the filamentous fungus Fusarium.</title>
        <authorList>
            <person name="Kim H.-S."/>
            <person name="Busman M."/>
            <person name="Brown D.W."/>
            <person name="Divon H."/>
            <person name="Uhlig S."/>
            <person name="Proctor R.H."/>
        </authorList>
    </citation>
    <scope>NUCLEOTIDE SEQUENCE [LARGE SCALE GENOMIC DNA]</scope>
    <source>
        <strain evidence="2 3">NRRL 20459</strain>
    </source>
</reference>
<protein>
    <submittedName>
        <fullName evidence="2">Uncharacterized protein</fullName>
    </submittedName>
</protein>
<feature type="region of interest" description="Disordered" evidence="1">
    <location>
        <begin position="441"/>
        <end position="517"/>
    </location>
</feature>
<keyword evidence="3" id="KW-1185">Reference proteome</keyword>